<keyword evidence="2 7" id="KW-0813">Transport</keyword>
<keyword evidence="6 7" id="KW-0066">ATP synthesis</keyword>
<organism evidence="8 9">
    <name type="scientific">Anaerobutyricum hallii</name>
    <dbReference type="NCBI Taxonomy" id="39488"/>
    <lineage>
        <taxon>Bacteria</taxon>
        <taxon>Bacillati</taxon>
        <taxon>Bacillota</taxon>
        <taxon>Clostridia</taxon>
        <taxon>Lachnospirales</taxon>
        <taxon>Lachnospiraceae</taxon>
        <taxon>Anaerobutyricum</taxon>
    </lineage>
</organism>
<comment type="function">
    <text evidence="7">This protein is part of the stalk that links CF(0) to CF(1). It either transmits conformational changes from CF(0) to CF(1) or is implicated in proton conduction.</text>
</comment>
<dbReference type="InterPro" id="IPR000711">
    <property type="entry name" value="ATPase_OSCP/dsu"/>
</dbReference>
<name>A0A285Q0L1_9FIRM</name>
<dbReference type="EMBL" id="LT907978">
    <property type="protein sequence ID" value="SOB73715.1"/>
    <property type="molecule type" value="Genomic_DNA"/>
</dbReference>
<dbReference type="InterPro" id="IPR026015">
    <property type="entry name" value="ATP_synth_OSCP/delta_N_sf"/>
</dbReference>
<evidence type="ECO:0000256" key="4">
    <source>
        <dbReference type="ARBA" id="ARBA00023065"/>
    </source>
</evidence>
<evidence type="ECO:0000256" key="7">
    <source>
        <dbReference type="HAMAP-Rule" id="MF_01416"/>
    </source>
</evidence>
<dbReference type="GO" id="GO:0005886">
    <property type="term" value="C:plasma membrane"/>
    <property type="evidence" value="ECO:0007669"/>
    <property type="project" value="UniProtKB-SubCell"/>
</dbReference>
<comment type="similarity">
    <text evidence="7">Belongs to the ATPase delta chain family.</text>
</comment>
<dbReference type="AlphaFoldDB" id="A0A285Q0L1"/>
<comment type="function">
    <text evidence="7">F(1)F(0) ATP synthase produces ATP from ADP in the presence of a proton or sodium gradient. F-type ATPases consist of two structural domains, F(1) containing the extramembraneous catalytic core and F(0) containing the membrane proton channel, linked together by a central stalk and a peripheral stalk. During catalysis, ATP synthesis in the catalytic domain of F(1) is coupled via a rotary mechanism of the central stalk subunits to proton translocation.</text>
</comment>
<evidence type="ECO:0000256" key="3">
    <source>
        <dbReference type="ARBA" id="ARBA00022781"/>
    </source>
</evidence>
<reference evidence="9" key="1">
    <citation type="submission" date="2017-09" db="EMBL/GenBank/DDBJ databases">
        <authorList>
            <person name="Shetty A S."/>
        </authorList>
    </citation>
    <scope>NUCLEOTIDE SEQUENCE [LARGE SCALE GENOMIC DNA]</scope>
</reference>
<sequence>MAKRVSSIYGNALFELAAEENKMDALLSEVQTLQQILLENADLLSLLNHPEVSKIEKLDLLKNIFSGRASDEILGFLNIIVEKDRQKDIPKIFEYFVDKAKEYKGIGKVKVVSATELSARQKEKLTKRLLETTKYTSFEVDYQVDPSVLGGLIIRIEDRVLDSSLKTQIEKLSKGLSKLSVEKEGVVGLG</sequence>
<keyword evidence="3 7" id="KW-0375">Hydrogen ion transport</keyword>
<dbReference type="PANTHER" id="PTHR11910">
    <property type="entry name" value="ATP SYNTHASE DELTA CHAIN"/>
    <property type="match status" value="1"/>
</dbReference>
<dbReference type="STRING" id="39488.ERS852450_02138"/>
<dbReference type="GO" id="GO:0046933">
    <property type="term" value="F:proton-transporting ATP synthase activity, rotational mechanism"/>
    <property type="evidence" value="ECO:0007669"/>
    <property type="project" value="UniProtKB-UniRule"/>
</dbReference>
<dbReference type="Gene3D" id="1.10.520.20">
    <property type="entry name" value="N-terminal domain of the delta subunit of the F1F0-ATP synthase"/>
    <property type="match status" value="1"/>
</dbReference>
<proteinExistence type="inferred from homology"/>
<keyword evidence="9" id="KW-1185">Reference proteome</keyword>
<comment type="subcellular location">
    <subcellularLocation>
        <location evidence="7">Cell membrane</location>
        <topology evidence="7">Peripheral membrane protein</topology>
    </subcellularLocation>
    <subcellularLocation>
        <location evidence="1">Membrane</location>
    </subcellularLocation>
</comment>
<gene>
    <name evidence="7" type="primary">atpH</name>
    <name evidence="8" type="ORF">EHLA_3167</name>
</gene>
<evidence type="ECO:0000256" key="2">
    <source>
        <dbReference type="ARBA" id="ARBA00022448"/>
    </source>
</evidence>
<dbReference type="NCBIfam" id="TIGR01145">
    <property type="entry name" value="ATP_synt_delta"/>
    <property type="match status" value="1"/>
</dbReference>
<dbReference type="HAMAP" id="MF_01416">
    <property type="entry name" value="ATP_synth_delta_bact"/>
    <property type="match status" value="1"/>
</dbReference>
<dbReference type="GO" id="GO:0045259">
    <property type="term" value="C:proton-transporting ATP synthase complex"/>
    <property type="evidence" value="ECO:0007669"/>
    <property type="project" value="UniProtKB-KW"/>
</dbReference>
<dbReference type="Proteomes" id="UP000217549">
    <property type="component" value="Chromosome I"/>
</dbReference>
<evidence type="ECO:0000256" key="5">
    <source>
        <dbReference type="ARBA" id="ARBA00023136"/>
    </source>
</evidence>
<dbReference type="KEGG" id="ehl:EHLA_3167"/>
<dbReference type="Pfam" id="PF00213">
    <property type="entry name" value="OSCP"/>
    <property type="match status" value="1"/>
</dbReference>
<evidence type="ECO:0000313" key="9">
    <source>
        <dbReference type="Proteomes" id="UP000217549"/>
    </source>
</evidence>
<evidence type="ECO:0000256" key="1">
    <source>
        <dbReference type="ARBA" id="ARBA00004370"/>
    </source>
</evidence>
<protein>
    <recommendedName>
        <fullName evidence="7">ATP synthase subunit delta</fullName>
    </recommendedName>
    <alternativeName>
        <fullName evidence="7">ATP synthase F(1) sector subunit delta</fullName>
    </alternativeName>
    <alternativeName>
        <fullName evidence="7">F-type ATPase subunit delta</fullName>
        <shortName evidence="7">F-ATPase subunit delta</shortName>
    </alternativeName>
</protein>
<evidence type="ECO:0000256" key="6">
    <source>
        <dbReference type="ARBA" id="ARBA00023310"/>
    </source>
</evidence>
<dbReference type="PRINTS" id="PR00125">
    <property type="entry name" value="ATPASEDELTA"/>
</dbReference>
<accession>A0A285Q0L1</accession>
<dbReference type="SUPFAM" id="SSF47928">
    <property type="entry name" value="N-terminal domain of the delta subunit of the F1F0-ATP synthase"/>
    <property type="match status" value="1"/>
</dbReference>
<evidence type="ECO:0000313" key="8">
    <source>
        <dbReference type="EMBL" id="SOB73715.1"/>
    </source>
</evidence>
<dbReference type="RefSeq" id="WP_021908334.1">
    <property type="nucleotide sequence ID" value="NZ_CP143936.1"/>
</dbReference>
<keyword evidence="7" id="KW-1003">Cell membrane</keyword>
<keyword evidence="4 7" id="KW-0406">Ion transport</keyword>
<keyword evidence="5 7" id="KW-0472">Membrane</keyword>
<keyword evidence="7" id="KW-0139">CF(1)</keyword>